<dbReference type="AlphaFoldDB" id="A0AAE3A6R5"/>
<comment type="caution">
    <text evidence="2">The sequence shown here is derived from an EMBL/GenBank/DDBJ whole genome shotgun (WGS) entry which is preliminary data.</text>
</comment>
<reference evidence="2 3" key="1">
    <citation type="submission" date="2021-10" db="EMBL/GenBank/DDBJ databases">
        <title>Anaerobic single-cell dispensing facilitates the cultivation of human gut bacteria.</title>
        <authorList>
            <person name="Afrizal A."/>
        </authorList>
    </citation>
    <scope>NUCLEOTIDE SEQUENCE [LARGE SCALE GENOMIC DNA]</scope>
    <source>
        <strain evidence="2 3">CLA-AA-H276</strain>
    </source>
</reference>
<dbReference type="Pfam" id="PF13443">
    <property type="entry name" value="HTH_26"/>
    <property type="match status" value="1"/>
</dbReference>
<evidence type="ECO:0000313" key="3">
    <source>
        <dbReference type="Proteomes" id="UP001198220"/>
    </source>
</evidence>
<dbReference type="InterPro" id="IPR001387">
    <property type="entry name" value="Cro/C1-type_HTH"/>
</dbReference>
<gene>
    <name evidence="2" type="ORF">LKD36_03835</name>
</gene>
<dbReference type="Proteomes" id="UP001198220">
    <property type="component" value="Unassembled WGS sequence"/>
</dbReference>
<organism evidence="2 3">
    <name type="scientific">Hominiventricola filiformis</name>
    <dbReference type="NCBI Taxonomy" id="2885352"/>
    <lineage>
        <taxon>Bacteria</taxon>
        <taxon>Bacillati</taxon>
        <taxon>Bacillota</taxon>
        <taxon>Clostridia</taxon>
        <taxon>Lachnospirales</taxon>
        <taxon>Lachnospiraceae</taxon>
        <taxon>Hominiventricola</taxon>
    </lineage>
</organism>
<evidence type="ECO:0000259" key="1">
    <source>
        <dbReference type="Pfam" id="PF13443"/>
    </source>
</evidence>
<accession>A0AAE3A6R5</accession>
<dbReference type="RefSeq" id="WP_408610909.1">
    <property type="nucleotide sequence ID" value="NZ_JAJEPS010000002.1"/>
</dbReference>
<dbReference type="EMBL" id="JAJEPS010000002">
    <property type="protein sequence ID" value="MCC2125308.1"/>
    <property type="molecule type" value="Genomic_DNA"/>
</dbReference>
<dbReference type="InterPro" id="IPR010982">
    <property type="entry name" value="Lambda_DNA-bd_dom_sf"/>
</dbReference>
<protein>
    <submittedName>
        <fullName evidence="2">Helix-turn-helix transcriptional regulator</fullName>
    </submittedName>
</protein>
<keyword evidence="3" id="KW-1185">Reference proteome</keyword>
<feature type="domain" description="HTH cro/C1-type" evidence="1">
    <location>
        <begin position="18"/>
        <end position="72"/>
    </location>
</feature>
<dbReference type="GO" id="GO:0003677">
    <property type="term" value="F:DNA binding"/>
    <property type="evidence" value="ECO:0007669"/>
    <property type="project" value="InterPro"/>
</dbReference>
<sequence length="72" mass="8118">MINVSLTEKQHIALVAVIKSRLNDRGWSAADLARATGYNVHTIYRLYKTNIKASRACVYEVTRVLGINLEDL</sequence>
<proteinExistence type="predicted"/>
<name>A0AAE3A6R5_9FIRM</name>
<dbReference type="SUPFAM" id="SSF47413">
    <property type="entry name" value="lambda repressor-like DNA-binding domains"/>
    <property type="match status" value="1"/>
</dbReference>
<evidence type="ECO:0000313" key="2">
    <source>
        <dbReference type="EMBL" id="MCC2125308.1"/>
    </source>
</evidence>